<reference evidence="1" key="1">
    <citation type="submission" date="2015-11" db="EMBL/GenBank/DDBJ databases">
        <title>De novo transcriptome assembly of four potential Pierce s Disease insect vectors from Arizona vineyards.</title>
        <authorList>
            <person name="Tassone E.E."/>
        </authorList>
    </citation>
    <scope>NUCLEOTIDE SEQUENCE</scope>
</reference>
<protein>
    <submittedName>
        <fullName evidence="1">Uncharacterized protein</fullName>
    </submittedName>
</protein>
<dbReference type="EMBL" id="GECZ01006623">
    <property type="protein sequence ID" value="JAS63146.1"/>
    <property type="molecule type" value="Transcribed_RNA"/>
</dbReference>
<evidence type="ECO:0000313" key="1">
    <source>
        <dbReference type="EMBL" id="JAS63146.1"/>
    </source>
</evidence>
<dbReference type="AlphaFoldDB" id="A0A1B6GL23"/>
<feature type="non-terminal residue" evidence="1">
    <location>
        <position position="1"/>
    </location>
</feature>
<organism evidence="1">
    <name type="scientific">Cuerna arida</name>
    <dbReference type="NCBI Taxonomy" id="1464854"/>
    <lineage>
        <taxon>Eukaryota</taxon>
        <taxon>Metazoa</taxon>
        <taxon>Ecdysozoa</taxon>
        <taxon>Arthropoda</taxon>
        <taxon>Hexapoda</taxon>
        <taxon>Insecta</taxon>
        <taxon>Pterygota</taxon>
        <taxon>Neoptera</taxon>
        <taxon>Paraneoptera</taxon>
        <taxon>Hemiptera</taxon>
        <taxon>Auchenorrhyncha</taxon>
        <taxon>Membracoidea</taxon>
        <taxon>Cicadellidae</taxon>
        <taxon>Cicadellinae</taxon>
        <taxon>Proconiini</taxon>
        <taxon>Cuerna</taxon>
    </lineage>
</organism>
<accession>A0A1B6GL23</accession>
<gene>
    <name evidence="1" type="ORF">g.16782</name>
</gene>
<name>A0A1B6GL23_9HEMI</name>
<proteinExistence type="predicted"/>
<sequence length="190" mass="22347">SRTISPALDDFVSELYHPIDVPKALENTSKLNKEKKVLHSNPHDMTSSGLDNQTSFEVPKHICKRLAELDVENLSQKDKRKKLKMTRWDGSKFRIQAVKLKKLIQDDRSCLQKNKLDNKKTVQLSNHHGMRATYPKPFEVPEHLRQRLAEWDEQGWSHKNKRNRKLVMTREDGSKFRIRADKLKKLTHVF</sequence>